<sequence>MGEQLVIGLRICRAYCDWSFLRATRVCPIFASWRDVWLRRCEAAGVHGVEQFADAAFLQLLFTPHDRRNSISLMSAHLSFAAAVCQAQRSLLEAVGNSSQASCLSRNSAMDDSIGDS</sequence>
<evidence type="ECO:0000313" key="1">
    <source>
        <dbReference type="EMBL" id="CAE7369732.1"/>
    </source>
</evidence>
<dbReference type="EMBL" id="CAJNDS010002201">
    <property type="protein sequence ID" value="CAE7369732.1"/>
    <property type="molecule type" value="Genomic_DNA"/>
</dbReference>
<dbReference type="Proteomes" id="UP000604046">
    <property type="component" value="Unassembled WGS sequence"/>
</dbReference>
<keyword evidence="2" id="KW-1185">Reference proteome</keyword>
<proteinExistence type="predicted"/>
<gene>
    <name evidence="1" type="ORF">SNAT2548_LOCUS20157</name>
</gene>
<name>A0A812PPE4_9DINO</name>
<accession>A0A812PPE4</accession>
<comment type="caution">
    <text evidence="1">The sequence shown here is derived from an EMBL/GenBank/DDBJ whole genome shotgun (WGS) entry which is preliminary data.</text>
</comment>
<evidence type="ECO:0000313" key="2">
    <source>
        <dbReference type="Proteomes" id="UP000604046"/>
    </source>
</evidence>
<protein>
    <submittedName>
        <fullName evidence="1">Uncharacterized protein</fullName>
    </submittedName>
</protein>
<dbReference type="AlphaFoldDB" id="A0A812PPE4"/>
<organism evidence="1 2">
    <name type="scientific">Symbiodinium natans</name>
    <dbReference type="NCBI Taxonomy" id="878477"/>
    <lineage>
        <taxon>Eukaryota</taxon>
        <taxon>Sar</taxon>
        <taxon>Alveolata</taxon>
        <taxon>Dinophyceae</taxon>
        <taxon>Suessiales</taxon>
        <taxon>Symbiodiniaceae</taxon>
        <taxon>Symbiodinium</taxon>
    </lineage>
</organism>
<reference evidence="1" key="1">
    <citation type="submission" date="2021-02" db="EMBL/GenBank/DDBJ databases">
        <authorList>
            <person name="Dougan E. K."/>
            <person name="Rhodes N."/>
            <person name="Thang M."/>
            <person name="Chan C."/>
        </authorList>
    </citation>
    <scope>NUCLEOTIDE SEQUENCE</scope>
</reference>